<dbReference type="EMBL" id="JAXCLA010000012">
    <property type="protein sequence ID" value="MDY0748802.1"/>
    <property type="molecule type" value="Genomic_DNA"/>
</dbReference>
<accession>A0ABU5DR51</accession>
<evidence type="ECO:0000313" key="3">
    <source>
        <dbReference type="Proteomes" id="UP001285263"/>
    </source>
</evidence>
<gene>
    <name evidence="2" type="ORF">SNE35_30165</name>
</gene>
<reference evidence="2 3" key="1">
    <citation type="submission" date="2023-11" db="EMBL/GenBank/DDBJ databases">
        <title>Paucibacter sp. nov., isolated from fresh soil in Korea.</title>
        <authorList>
            <person name="Le N.T.T."/>
        </authorList>
    </citation>
    <scope>NUCLEOTIDE SEQUENCE [LARGE SCALE GENOMIC DNA]</scope>
    <source>
        <strain evidence="2 3">R3-3</strain>
    </source>
</reference>
<name>A0ABU5DR51_9BURK</name>
<dbReference type="SUPFAM" id="SSF56059">
    <property type="entry name" value="Glutathione synthetase ATP-binding domain-like"/>
    <property type="match status" value="1"/>
</dbReference>
<keyword evidence="3" id="KW-1185">Reference proteome</keyword>
<evidence type="ECO:0000259" key="1">
    <source>
        <dbReference type="Pfam" id="PF02655"/>
    </source>
</evidence>
<protein>
    <submittedName>
        <fullName evidence="2">ATP-grasp domain-containing protein</fullName>
    </submittedName>
</protein>
<evidence type="ECO:0000313" key="2">
    <source>
        <dbReference type="EMBL" id="MDY0748802.1"/>
    </source>
</evidence>
<organism evidence="2 3">
    <name type="scientific">Roseateles agri</name>
    <dbReference type="NCBI Taxonomy" id="3098619"/>
    <lineage>
        <taxon>Bacteria</taxon>
        <taxon>Pseudomonadati</taxon>
        <taxon>Pseudomonadota</taxon>
        <taxon>Betaproteobacteria</taxon>
        <taxon>Burkholderiales</taxon>
        <taxon>Sphaerotilaceae</taxon>
        <taxon>Roseateles</taxon>
    </lineage>
</organism>
<proteinExistence type="predicted"/>
<sequence>MRIAVAGLSARLMAEAAARAGHEVVALDLFGDLDTRAAAVEWHGIGEPAELRIDGARLLDALQGSGAQAWIAGSGFEAQPALLARAAALCPLLGTAPEDAARIREPALFFGLLTACDIEHPRWGVEVPRDGRPWLRKNAWACGGTHVERVAAGARQPSPHHYFQQEVAGPAMSATFEADGRCATVLGVNEMILAPGSFAFRGVIGPVPVPPALTRKIDGIVQRLTESFRLRGPCSLDFIRTGEASLSALEVNARPPASMALYPANGEVRGLETVFARRAGEITRSLAKPGVHDVPQPGTRYAAGDPVCSVSAAGPDAAAVRAKLAAAREALLDSLEKSHV</sequence>
<dbReference type="RefSeq" id="WP_320426773.1">
    <property type="nucleotide sequence ID" value="NZ_JAXCLA010000012.1"/>
</dbReference>
<dbReference type="Gene3D" id="3.30.470.20">
    <property type="entry name" value="ATP-grasp fold, B domain"/>
    <property type="match status" value="1"/>
</dbReference>
<comment type="caution">
    <text evidence="2">The sequence shown here is derived from an EMBL/GenBank/DDBJ whole genome shotgun (WGS) entry which is preliminary data.</text>
</comment>
<dbReference type="InterPro" id="IPR003806">
    <property type="entry name" value="ATP-grasp_PylC-type"/>
</dbReference>
<dbReference type="Proteomes" id="UP001285263">
    <property type="component" value="Unassembled WGS sequence"/>
</dbReference>
<dbReference type="Pfam" id="PF02655">
    <property type="entry name" value="ATP-grasp_3"/>
    <property type="match status" value="1"/>
</dbReference>
<feature type="domain" description="ATP-grasp fold PylC-type" evidence="1">
    <location>
        <begin position="130"/>
        <end position="257"/>
    </location>
</feature>